<comment type="caution">
    <text evidence="4">The sequence shown here is derived from an EMBL/GenBank/DDBJ whole genome shotgun (WGS) entry which is preliminary data.</text>
</comment>
<dbReference type="PANTHER" id="PTHR42715:SF10">
    <property type="entry name" value="BETA-GLUCOSIDASE"/>
    <property type="match status" value="1"/>
</dbReference>
<dbReference type="InterPro" id="IPR017853">
    <property type="entry name" value="GH"/>
</dbReference>
<accession>A0A9D1E972</accession>
<dbReference type="SMART" id="SM01217">
    <property type="entry name" value="Fn3_like"/>
    <property type="match status" value="1"/>
</dbReference>
<dbReference type="InterPro" id="IPR036881">
    <property type="entry name" value="Glyco_hydro_3_C_sf"/>
</dbReference>
<proteinExistence type="inferred from homology"/>
<name>A0A9D1E972_9FIRM</name>
<evidence type="ECO:0000256" key="2">
    <source>
        <dbReference type="ARBA" id="ARBA00022801"/>
    </source>
</evidence>
<dbReference type="InterPro" id="IPR002772">
    <property type="entry name" value="Glyco_hydro_3_C"/>
</dbReference>
<sequence>MGLVGYATNHKPLPEDMTAEQREMIEGLRALVDSVRPEGEEPGCFPPGMLLGATWEPEIVYQVGEAVAREAIAYGVDVLLGTPNTNIHRDPRNGRVFESFSEDPCLSSRMAAQFPKGVQDQGMVADVKHFAANNQETLRQGINEHISERALREIYLPGFEAAVKEGHVGTVMSAYNSINGKPCAQNEWLLTKVLKGEWGFDGQVVSDWGAVYNQVEALKAGNDMDMPGPRGKKVLYQAVESGEISMERLDDAVARMLKLILKTPKFNGKKYTRIDNELSRRAAYRAAAEGITLLKNDGVLPLGKGTKVALFGRLTDRFMESGSGSAQVDTGKFTSLPTEVARYSHGVSIGEIKEDTKVVIITAGASGQEGSDRPDMDFDPEDKAMLRETIDRAKKAGKEIVLLLNVAGPVELEEYMDDLDALVCMFFPGMEGARAVADILFGEVNPSGKLPLTFPKTYRDCPTSLNFPGEFGEVTYGEGIFVGYRYYDTKDVEPLFPFGFGLSYTDYEITGMKLSADTYANDATDPLKISVTVRNAAHNAGKEVVQVYVRDPKSTLQKPEKELKAFTKVALAPGESKTVTLELMPKDFASYDTALQKWTIEPGTYEILVGDSSRTIMADAKISVTGKNPYGYSLRSSCGFIAANPEAMAACSEVLGEAFDVDAFISQAIYFTGTPFGKYLERIQGMLADTPQGQQEVLDRLSERLEEIAVPE</sequence>
<evidence type="ECO:0000313" key="5">
    <source>
        <dbReference type="Proteomes" id="UP000823912"/>
    </source>
</evidence>
<dbReference type="SUPFAM" id="SSF51445">
    <property type="entry name" value="(Trans)glycosidases"/>
    <property type="match status" value="1"/>
</dbReference>
<dbReference type="EMBL" id="DVHM01000052">
    <property type="protein sequence ID" value="HIR70296.1"/>
    <property type="molecule type" value="Genomic_DNA"/>
</dbReference>
<dbReference type="GO" id="GO:0005975">
    <property type="term" value="P:carbohydrate metabolic process"/>
    <property type="evidence" value="ECO:0007669"/>
    <property type="project" value="InterPro"/>
</dbReference>
<dbReference type="PANTHER" id="PTHR42715">
    <property type="entry name" value="BETA-GLUCOSIDASE"/>
    <property type="match status" value="1"/>
</dbReference>
<dbReference type="InterPro" id="IPR001764">
    <property type="entry name" value="Glyco_hydro_3_N"/>
</dbReference>
<protein>
    <submittedName>
        <fullName evidence="4">Glycoside hydrolase family 3 C-terminal domain-containing protein</fullName>
    </submittedName>
</protein>
<evidence type="ECO:0000313" key="4">
    <source>
        <dbReference type="EMBL" id="HIR70296.1"/>
    </source>
</evidence>
<dbReference type="GO" id="GO:0008422">
    <property type="term" value="F:beta-glucosidase activity"/>
    <property type="evidence" value="ECO:0007669"/>
    <property type="project" value="UniProtKB-ARBA"/>
</dbReference>
<dbReference type="Gene3D" id="3.40.50.1700">
    <property type="entry name" value="Glycoside hydrolase family 3 C-terminal domain"/>
    <property type="match status" value="1"/>
</dbReference>
<dbReference type="Gene3D" id="3.20.20.300">
    <property type="entry name" value="Glycoside hydrolase, family 3, N-terminal domain"/>
    <property type="match status" value="1"/>
</dbReference>
<dbReference type="Pfam" id="PF01915">
    <property type="entry name" value="Glyco_hydro_3_C"/>
    <property type="match status" value="1"/>
</dbReference>
<feature type="domain" description="Fibronectin type III-like" evidence="3">
    <location>
        <begin position="543"/>
        <end position="613"/>
    </location>
</feature>
<dbReference type="PRINTS" id="PR00133">
    <property type="entry name" value="GLHYDRLASE3"/>
</dbReference>
<dbReference type="Gene3D" id="2.60.40.10">
    <property type="entry name" value="Immunoglobulins"/>
    <property type="match status" value="1"/>
</dbReference>
<evidence type="ECO:0000259" key="3">
    <source>
        <dbReference type="SMART" id="SM01217"/>
    </source>
</evidence>
<dbReference type="Pfam" id="PF14310">
    <property type="entry name" value="Fn3-like"/>
    <property type="match status" value="1"/>
</dbReference>
<dbReference type="Pfam" id="PF00933">
    <property type="entry name" value="Glyco_hydro_3"/>
    <property type="match status" value="1"/>
</dbReference>
<dbReference type="Proteomes" id="UP000823912">
    <property type="component" value="Unassembled WGS sequence"/>
</dbReference>
<dbReference type="InterPro" id="IPR026891">
    <property type="entry name" value="Fn3-like"/>
</dbReference>
<dbReference type="SUPFAM" id="SSF52279">
    <property type="entry name" value="Beta-D-glucan exohydrolase, C-terminal domain"/>
    <property type="match status" value="1"/>
</dbReference>
<keyword evidence="2 4" id="KW-0378">Hydrolase</keyword>
<gene>
    <name evidence="4" type="ORF">IAA55_03350</name>
</gene>
<dbReference type="FunFam" id="2.60.40.10:FF:000495">
    <property type="entry name" value="Periplasmic beta-glucosidase"/>
    <property type="match status" value="1"/>
</dbReference>
<dbReference type="AlphaFoldDB" id="A0A9D1E972"/>
<reference evidence="4" key="1">
    <citation type="submission" date="2020-10" db="EMBL/GenBank/DDBJ databases">
        <authorList>
            <person name="Gilroy R."/>
        </authorList>
    </citation>
    <scope>NUCLEOTIDE SEQUENCE</scope>
    <source>
        <strain evidence="4">ChiSjej5B23-6657</strain>
    </source>
</reference>
<dbReference type="InterPro" id="IPR013783">
    <property type="entry name" value="Ig-like_fold"/>
</dbReference>
<reference evidence="4" key="2">
    <citation type="journal article" date="2021" name="PeerJ">
        <title>Extensive microbial diversity within the chicken gut microbiome revealed by metagenomics and culture.</title>
        <authorList>
            <person name="Gilroy R."/>
            <person name="Ravi A."/>
            <person name="Getino M."/>
            <person name="Pursley I."/>
            <person name="Horton D.L."/>
            <person name="Alikhan N.F."/>
            <person name="Baker D."/>
            <person name="Gharbi K."/>
            <person name="Hall N."/>
            <person name="Watson M."/>
            <person name="Adriaenssens E.M."/>
            <person name="Foster-Nyarko E."/>
            <person name="Jarju S."/>
            <person name="Secka A."/>
            <person name="Antonio M."/>
            <person name="Oren A."/>
            <person name="Chaudhuri R.R."/>
            <person name="La Ragione R."/>
            <person name="Hildebrand F."/>
            <person name="Pallen M.J."/>
        </authorList>
    </citation>
    <scope>NUCLEOTIDE SEQUENCE</scope>
    <source>
        <strain evidence="4">ChiSjej5B23-6657</strain>
    </source>
</reference>
<evidence type="ECO:0000256" key="1">
    <source>
        <dbReference type="ARBA" id="ARBA00005336"/>
    </source>
</evidence>
<comment type="similarity">
    <text evidence="1">Belongs to the glycosyl hydrolase 3 family.</text>
</comment>
<dbReference type="InterPro" id="IPR050288">
    <property type="entry name" value="Cellulose_deg_GH3"/>
</dbReference>
<organism evidence="4 5">
    <name type="scientific">Candidatus Pullilachnospira gallistercoris</name>
    <dbReference type="NCBI Taxonomy" id="2840911"/>
    <lineage>
        <taxon>Bacteria</taxon>
        <taxon>Bacillati</taxon>
        <taxon>Bacillota</taxon>
        <taxon>Clostridia</taxon>
        <taxon>Lachnospirales</taxon>
        <taxon>Lachnospiraceae</taxon>
        <taxon>Lachnospiraceae incertae sedis</taxon>
        <taxon>Candidatus Pullilachnospira</taxon>
    </lineage>
</organism>
<dbReference type="InterPro" id="IPR036962">
    <property type="entry name" value="Glyco_hydro_3_N_sf"/>
</dbReference>